<evidence type="ECO:0000256" key="1">
    <source>
        <dbReference type="ARBA" id="ARBA00004115"/>
    </source>
</evidence>
<evidence type="ECO:0000256" key="6">
    <source>
        <dbReference type="ARBA" id="ARBA00022824"/>
    </source>
</evidence>
<comment type="caution">
    <text evidence="10">The sequence shown here is derived from an EMBL/GenBank/DDBJ whole genome shotgun (WGS) entry which is preliminary data.</text>
</comment>
<evidence type="ECO:0000256" key="5">
    <source>
        <dbReference type="ARBA" id="ARBA00022729"/>
    </source>
</evidence>
<dbReference type="CDD" id="cd22209">
    <property type="entry name" value="EMC10"/>
    <property type="match status" value="1"/>
</dbReference>
<accession>A0A5C3FHW6</accession>
<comment type="similarity">
    <text evidence="2">Belongs to the EMC10 family.</text>
</comment>
<feature type="chain" id="PRO_5022965014" description="ER membrane protein complex subunit 10" evidence="9">
    <location>
        <begin position="19"/>
        <end position="249"/>
    </location>
</feature>
<organism evidence="10 11">
    <name type="scientific">Pseudozyma antarctica</name>
    <name type="common">Yeast</name>
    <name type="synonym">Candida antarctica</name>
    <dbReference type="NCBI Taxonomy" id="84753"/>
    <lineage>
        <taxon>Eukaryota</taxon>
        <taxon>Fungi</taxon>
        <taxon>Dikarya</taxon>
        <taxon>Basidiomycota</taxon>
        <taxon>Ustilaginomycotina</taxon>
        <taxon>Ustilaginomycetes</taxon>
        <taxon>Ustilaginales</taxon>
        <taxon>Ustilaginaceae</taxon>
        <taxon>Moesziomyces</taxon>
    </lineage>
</organism>
<evidence type="ECO:0000256" key="2">
    <source>
        <dbReference type="ARBA" id="ARBA00007695"/>
    </source>
</evidence>
<evidence type="ECO:0000256" key="9">
    <source>
        <dbReference type="SAM" id="SignalP"/>
    </source>
</evidence>
<reference evidence="10" key="1">
    <citation type="submission" date="2018-03" db="EMBL/GenBank/DDBJ databases">
        <authorList>
            <person name="Guldener U."/>
        </authorList>
    </citation>
    <scope>NUCLEOTIDE SEQUENCE [LARGE SCALE GENOMIC DNA]</scope>
    <source>
        <strain evidence="10">ATCC34888</strain>
    </source>
</reference>
<keyword evidence="8" id="KW-0472">Membrane</keyword>
<evidence type="ECO:0000256" key="4">
    <source>
        <dbReference type="ARBA" id="ARBA00022692"/>
    </source>
</evidence>
<keyword evidence="6" id="KW-0256">Endoplasmic reticulum</keyword>
<evidence type="ECO:0000313" key="11">
    <source>
        <dbReference type="Proteomes" id="UP000325008"/>
    </source>
</evidence>
<evidence type="ECO:0000256" key="8">
    <source>
        <dbReference type="ARBA" id="ARBA00023136"/>
    </source>
</evidence>
<dbReference type="GO" id="GO:0005789">
    <property type="term" value="C:endoplasmic reticulum membrane"/>
    <property type="evidence" value="ECO:0007669"/>
    <property type="project" value="UniProtKB-SubCell"/>
</dbReference>
<dbReference type="RefSeq" id="XP_014658040.1">
    <property type="nucleotide sequence ID" value="XM_014802554.1"/>
</dbReference>
<evidence type="ECO:0000313" key="10">
    <source>
        <dbReference type="EMBL" id="SPO43973.1"/>
    </source>
</evidence>
<dbReference type="PANTHER" id="PTHR21397:SF4">
    <property type="entry name" value="ER MEMBRANE PROTEIN COMPLEX SUBUNIT 10"/>
    <property type="match status" value="1"/>
</dbReference>
<name>A0A5C3FHW6_PSEA2</name>
<gene>
    <name evidence="10" type="ORF">PSANT_01658</name>
</gene>
<comment type="subcellular location">
    <subcellularLocation>
        <location evidence="1">Endoplasmic reticulum membrane</location>
        <topology evidence="1">Single-pass type I membrane protein</topology>
    </subcellularLocation>
</comment>
<sequence length="249" mass="27060">MRILLVAIVLVCVARAGAVTYDVLHRISTFTATPDWTVRGALQLNASDALLTSSLSTSDIEALRTAAASASKEWYSIALSSGGSVHASTSIPLCHLRQSHPDLLSIDDTLTLTTRGAGVTNIAYRINDIALDPLCPLQSEQKLTALKEKARKERQRQLARRSNRGKQVTTPQAKVEFNTQVVVVNAVVPPRPQLKQALPTNEDGTVQTPPPEKTFLQKYWFYLIPIAILLIMPPGDEEPKPAPAAPPAK</sequence>
<feature type="signal peptide" evidence="9">
    <location>
        <begin position="1"/>
        <end position="18"/>
    </location>
</feature>
<protein>
    <recommendedName>
        <fullName evidence="3">ER membrane protein complex subunit 10</fullName>
    </recommendedName>
</protein>
<keyword evidence="11" id="KW-1185">Reference proteome</keyword>
<keyword evidence="5 9" id="KW-0732">Signal</keyword>
<dbReference type="AlphaFoldDB" id="A0A5C3FHW6"/>
<proteinExistence type="inferred from homology"/>
<evidence type="ECO:0000256" key="3">
    <source>
        <dbReference type="ARBA" id="ARBA00020105"/>
    </source>
</evidence>
<dbReference type="OrthoDB" id="1894652at2759"/>
<dbReference type="Proteomes" id="UP000325008">
    <property type="component" value="Unassembled WGS sequence"/>
</dbReference>
<keyword evidence="7" id="KW-1133">Transmembrane helix</keyword>
<dbReference type="EMBL" id="OOIQ01000003">
    <property type="protein sequence ID" value="SPO43973.1"/>
    <property type="molecule type" value="Genomic_DNA"/>
</dbReference>
<evidence type="ECO:0000256" key="7">
    <source>
        <dbReference type="ARBA" id="ARBA00022989"/>
    </source>
</evidence>
<dbReference type="PANTHER" id="PTHR21397">
    <property type="entry name" value="CHROMATIN COMPLEXES SUBUNIT BAP18-RELATED"/>
    <property type="match status" value="1"/>
</dbReference>
<keyword evidence="4" id="KW-0812">Transmembrane</keyword>